<evidence type="ECO:0000313" key="9">
    <source>
        <dbReference type="EMBL" id="NMF57230.1"/>
    </source>
</evidence>
<sequence>MNRNFWIIALISFINALSFTILIPVLYQYGRQFQLNDFQTSLLFAIYAISQFFATPIIGKLSDCFGRKPLLILSLAGTVVANLMAGTAASAAVLFFARFLDGITGGNASVAQAVISDVTTPETRAKAFGINGAAFGMGFILGPAISLLAQKAALNTPLGKSFGASFLVSGAIAAIALFLTIFFLPETLKTKAEKAQNIFDLGLEKLVTGLLMPKIGILLIINFLTGLTFNIFTFAFQPYFLKVLNQNSDGLALMFLLFGVLAVIMQTAGISQMTKHLQLAQILFLGLLIRSLSFVLMPIWKDIYYFIAVCVLFSLLNSVVQPMISALLSLNARPEEQGTVLGINASYLSISNGFGPVIAGLLVNQEHPESYGYPLYLAGICTFLVLGLAFVKRKDYAVKVVR</sequence>
<evidence type="ECO:0000256" key="2">
    <source>
        <dbReference type="ARBA" id="ARBA00007520"/>
    </source>
</evidence>
<gene>
    <name evidence="9" type="ORF">HC246_04150</name>
</gene>
<keyword evidence="5 7" id="KW-1133">Transmembrane helix</keyword>
<organism evidence="9 10">
    <name type="scientific">Pseudanabaena yagii GIHE-NHR1</name>
    <dbReference type="NCBI Taxonomy" id="2722753"/>
    <lineage>
        <taxon>Bacteria</taxon>
        <taxon>Bacillati</taxon>
        <taxon>Cyanobacteriota</taxon>
        <taxon>Cyanophyceae</taxon>
        <taxon>Pseudanabaenales</taxon>
        <taxon>Pseudanabaenaceae</taxon>
        <taxon>Pseudanabaena</taxon>
        <taxon>Pseudanabaena yagii</taxon>
    </lineage>
</organism>
<feature type="transmembrane region" description="Helical" evidence="7">
    <location>
        <begin position="282"/>
        <end position="300"/>
    </location>
</feature>
<dbReference type="InterPro" id="IPR011701">
    <property type="entry name" value="MFS"/>
</dbReference>
<keyword evidence="10" id="KW-1185">Reference proteome</keyword>
<evidence type="ECO:0000256" key="1">
    <source>
        <dbReference type="ARBA" id="ARBA00004651"/>
    </source>
</evidence>
<feature type="transmembrane region" description="Helical" evidence="7">
    <location>
        <begin position="251"/>
        <end position="270"/>
    </location>
</feature>
<dbReference type="PANTHER" id="PTHR23504">
    <property type="entry name" value="MAJOR FACILITATOR SUPERFAMILY DOMAIN-CONTAINING PROTEIN 10"/>
    <property type="match status" value="1"/>
</dbReference>
<evidence type="ECO:0000313" key="10">
    <source>
        <dbReference type="Proteomes" id="UP000738376"/>
    </source>
</evidence>
<evidence type="ECO:0000256" key="5">
    <source>
        <dbReference type="ARBA" id="ARBA00022989"/>
    </source>
</evidence>
<dbReference type="RefSeq" id="WP_169362290.1">
    <property type="nucleotide sequence ID" value="NZ_JAAVJL010000001.1"/>
</dbReference>
<keyword evidence="3" id="KW-0813">Transport</keyword>
<evidence type="ECO:0000256" key="6">
    <source>
        <dbReference type="ARBA" id="ARBA00023136"/>
    </source>
</evidence>
<dbReference type="InterPro" id="IPR001958">
    <property type="entry name" value="Tet-R_TetA/multi-R_MdtG-like"/>
</dbReference>
<evidence type="ECO:0000256" key="7">
    <source>
        <dbReference type="SAM" id="Phobius"/>
    </source>
</evidence>
<feature type="transmembrane region" description="Helical" evidence="7">
    <location>
        <begin position="128"/>
        <end position="149"/>
    </location>
</feature>
<feature type="transmembrane region" description="Helical" evidence="7">
    <location>
        <begin position="306"/>
        <end position="328"/>
    </location>
</feature>
<feature type="transmembrane region" description="Helical" evidence="7">
    <location>
        <begin position="215"/>
        <end position="239"/>
    </location>
</feature>
<comment type="subcellular location">
    <subcellularLocation>
        <location evidence="1">Cell membrane</location>
        <topology evidence="1">Multi-pass membrane protein</topology>
    </subcellularLocation>
</comment>
<dbReference type="InterPro" id="IPR036259">
    <property type="entry name" value="MFS_trans_sf"/>
</dbReference>
<reference evidence="9 10" key="1">
    <citation type="submission" date="2020-03" db="EMBL/GenBank/DDBJ databases">
        <title>Draft Genome Sequence of 2-Methylisoborneol Producing Pseudanabaena yagii Strain GIHE-NHR1 Isolated from North Han River in South Korea.</title>
        <authorList>
            <person name="Jeong J."/>
        </authorList>
    </citation>
    <scope>NUCLEOTIDE SEQUENCE [LARGE SCALE GENOMIC DNA]</scope>
    <source>
        <strain evidence="9 10">GIHE-NHR1</strain>
    </source>
</reference>
<dbReference type="Pfam" id="PF07690">
    <property type="entry name" value="MFS_1"/>
    <property type="match status" value="2"/>
</dbReference>
<dbReference type="EMBL" id="JAAVJL010000001">
    <property type="protein sequence ID" value="NMF57230.1"/>
    <property type="molecule type" value="Genomic_DNA"/>
</dbReference>
<dbReference type="PRINTS" id="PR01035">
    <property type="entry name" value="TCRTETA"/>
</dbReference>
<comment type="caution">
    <text evidence="9">The sequence shown here is derived from an EMBL/GenBank/DDBJ whole genome shotgun (WGS) entry which is preliminary data.</text>
</comment>
<evidence type="ECO:0000259" key="8">
    <source>
        <dbReference type="PROSITE" id="PS50850"/>
    </source>
</evidence>
<evidence type="ECO:0000256" key="3">
    <source>
        <dbReference type="ARBA" id="ARBA00022448"/>
    </source>
</evidence>
<dbReference type="SUPFAM" id="SSF103473">
    <property type="entry name" value="MFS general substrate transporter"/>
    <property type="match status" value="1"/>
</dbReference>
<evidence type="ECO:0000256" key="4">
    <source>
        <dbReference type="ARBA" id="ARBA00022692"/>
    </source>
</evidence>
<feature type="transmembrane region" description="Helical" evidence="7">
    <location>
        <begin position="71"/>
        <end position="97"/>
    </location>
</feature>
<dbReference type="PROSITE" id="PS50850">
    <property type="entry name" value="MFS"/>
    <property type="match status" value="1"/>
</dbReference>
<feature type="transmembrane region" description="Helical" evidence="7">
    <location>
        <begin position="340"/>
        <end position="361"/>
    </location>
</feature>
<keyword evidence="4 7" id="KW-0812">Transmembrane</keyword>
<dbReference type="InterPro" id="IPR020846">
    <property type="entry name" value="MFS_dom"/>
</dbReference>
<dbReference type="Gene3D" id="1.20.1250.20">
    <property type="entry name" value="MFS general substrate transporter like domains"/>
    <property type="match status" value="1"/>
</dbReference>
<feature type="transmembrane region" description="Helical" evidence="7">
    <location>
        <begin position="6"/>
        <end position="29"/>
    </location>
</feature>
<comment type="similarity">
    <text evidence="2">Belongs to the major facilitator superfamily. TCR/Tet family.</text>
</comment>
<dbReference type="InterPro" id="IPR005829">
    <property type="entry name" value="Sugar_transporter_CS"/>
</dbReference>
<dbReference type="PANTHER" id="PTHR23504:SF15">
    <property type="entry name" value="MAJOR FACILITATOR SUPERFAMILY (MFS) PROFILE DOMAIN-CONTAINING PROTEIN"/>
    <property type="match status" value="1"/>
</dbReference>
<name>A0ABX1LM79_9CYAN</name>
<feature type="transmembrane region" description="Helical" evidence="7">
    <location>
        <begin position="41"/>
        <end position="59"/>
    </location>
</feature>
<dbReference type="PROSITE" id="PS00216">
    <property type="entry name" value="SUGAR_TRANSPORT_1"/>
    <property type="match status" value="1"/>
</dbReference>
<accession>A0ABX1LM79</accession>
<dbReference type="CDD" id="cd17330">
    <property type="entry name" value="MFS_SLC46_TetA_like"/>
    <property type="match status" value="1"/>
</dbReference>
<dbReference type="Proteomes" id="UP000738376">
    <property type="component" value="Unassembled WGS sequence"/>
</dbReference>
<feature type="transmembrane region" description="Helical" evidence="7">
    <location>
        <begin position="161"/>
        <end position="184"/>
    </location>
</feature>
<protein>
    <submittedName>
        <fullName evidence="9">MFS transporter</fullName>
    </submittedName>
</protein>
<proteinExistence type="inferred from homology"/>
<keyword evidence="6 7" id="KW-0472">Membrane</keyword>
<feature type="domain" description="Major facilitator superfamily (MFS) profile" evidence="8">
    <location>
        <begin position="4"/>
        <end position="397"/>
    </location>
</feature>
<feature type="transmembrane region" description="Helical" evidence="7">
    <location>
        <begin position="373"/>
        <end position="391"/>
    </location>
</feature>